<evidence type="ECO:0008006" key="3">
    <source>
        <dbReference type="Google" id="ProtNLM"/>
    </source>
</evidence>
<dbReference type="Pfam" id="PF08843">
    <property type="entry name" value="AbiEii"/>
    <property type="match status" value="1"/>
</dbReference>
<dbReference type="KEGG" id="pdv:FFU37_18075"/>
<gene>
    <name evidence="1" type="ORF">FFU37_18075</name>
</gene>
<sequence length="291" mass="32724">MLQRGFMKSTSLNVVGKLPRGLVDLYQKINAHTEALGIPYLVIGATARDIILHHGYGAAIERGTRDIDFGIQVQNWDQFEQLKEHLLKNGFTPDQTKVHQLVTTVPNGESWEIDIIPFGNIAGDGNSITWPPQHDIGMSVTGFNEAFKHALDVKIANNPNLNIKVASPAGMLLLKLISWLEREHSVRRKDAMDIFYLTRHYSKIPDIADSLYEDDFMDAQNYDEHKASTMKLATDACSIANEEVLSFINEKLFNIESKVDNLVLDISRAVQIEYSDAEEFLSIIPEQLNTA</sequence>
<dbReference type="EMBL" id="CP040559">
    <property type="protein sequence ID" value="QCU76377.1"/>
    <property type="molecule type" value="Genomic_DNA"/>
</dbReference>
<dbReference type="InterPro" id="IPR014942">
    <property type="entry name" value="AbiEii"/>
</dbReference>
<organism evidence="1 2">
    <name type="scientific">Pseudoalteromonas distincta</name>
    <dbReference type="NCBI Taxonomy" id="77608"/>
    <lineage>
        <taxon>Bacteria</taxon>
        <taxon>Pseudomonadati</taxon>
        <taxon>Pseudomonadota</taxon>
        <taxon>Gammaproteobacteria</taxon>
        <taxon>Alteromonadales</taxon>
        <taxon>Pseudoalteromonadaceae</taxon>
        <taxon>Pseudoalteromonas</taxon>
    </lineage>
</organism>
<dbReference type="AlphaFoldDB" id="A0A4P9J605"/>
<evidence type="ECO:0000313" key="1">
    <source>
        <dbReference type="EMBL" id="QCU76377.1"/>
    </source>
</evidence>
<dbReference type="Gene3D" id="3.30.460.40">
    <property type="match status" value="1"/>
</dbReference>
<name>A0A4P9J605_9GAMM</name>
<proteinExistence type="predicted"/>
<dbReference type="Proteomes" id="UP000310065">
    <property type="component" value="Chromosome S1"/>
</dbReference>
<evidence type="ECO:0000313" key="2">
    <source>
        <dbReference type="Proteomes" id="UP000310065"/>
    </source>
</evidence>
<protein>
    <recommendedName>
        <fullName evidence="3">Nucleotidyltransferase</fullName>
    </recommendedName>
</protein>
<accession>A0A4P9J605</accession>
<reference evidence="1 2" key="1">
    <citation type="submission" date="2019-05" db="EMBL/GenBank/DDBJ databases">
        <title>Complete genome sequence of Pseudoalteromonas sp. 16-SW-7(T) isolated from the Okhotsk Sea, Russia.</title>
        <authorList>
            <person name="Nguyen T.H."/>
            <person name="Nedashkovskaya O.I."/>
            <person name="Kim S.-G."/>
        </authorList>
    </citation>
    <scope>NUCLEOTIDE SEQUENCE [LARGE SCALE GENOMIC DNA]</scope>
    <source>
        <strain evidence="1 2">16-SW-7</strain>
    </source>
</reference>